<sequence>MLALDLVKQLLLLLVMVRLGKLALYLDLEGMLWTLELDLLLVDQ</sequence>
<dbReference type="EMBL" id="LKAM01000014">
    <property type="protein sequence ID" value="KUM46029.1"/>
    <property type="molecule type" value="Genomic_DNA"/>
</dbReference>
<geneLocation type="mitochondrion" evidence="1"/>
<organism evidence="1">
    <name type="scientific">Picea glauca</name>
    <name type="common">White spruce</name>
    <name type="synonym">Pinus glauca</name>
    <dbReference type="NCBI Taxonomy" id="3330"/>
    <lineage>
        <taxon>Eukaryota</taxon>
        <taxon>Viridiplantae</taxon>
        <taxon>Streptophyta</taxon>
        <taxon>Embryophyta</taxon>
        <taxon>Tracheophyta</taxon>
        <taxon>Spermatophyta</taxon>
        <taxon>Pinopsida</taxon>
        <taxon>Pinidae</taxon>
        <taxon>Conifers I</taxon>
        <taxon>Pinales</taxon>
        <taxon>Pinaceae</taxon>
        <taxon>Picea</taxon>
    </lineage>
</organism>
<keyword evidence="1" id="KW-0496">Mitochondrion</keyword>
<protein>
    <submittedName>
        <fullName evidence="1">Uncharacterized protein</fullName>
    </submittedName>
</protein>
<gene>
    <name evidence="1" type="ORF">ABT39_MTgene2132</name>
</gene>
<dbReference type="AlphaFoldDB" id="A0A101LVC1"/>
<evidence type="ECO:0000313" key="1">
    <source>
        <dbReference type="EMBL" id="KUM46029.1"/>
    </source>
</evidence>
<proteinExistence type="predicted"/>
<name>A0A101LVC1_PICGL</name>
<comment type="caution">
    <text evidence="1">The sequence shown here is derived from an EMBL/GenBank/DDBJ whole genome shotgun (WGS) entry which is preliminary data.</text>
</comment>
<accession>A0A101LVC1</accession>
<reference evidence="1" key="1">
    <citation type="journal article" date="2015" name="Genome Biol. Evol.">
        <title>Organellar Genomes of White Spruce (Picea glauca): Assembly and Annotation.</title>
        <authorList>
            <person name="Jackman S.D."/>
            <person name="Warren R.L."/>
            <person name="Gibb E.A."/>
            <person name="Vandervalk B.P."/>
            <person name="Mohamadi H."/>
            <person name="Chu J."/>
            <person name="Raymond A."/>
            <person name="Pleasance S."/>
            <person name="Coope R."/>
            <person name="Wildung M.R."/>
            <person name="Ritland C.E."/>
            <person name="Bousquet J."/>
            <person name="Jones S.J."/>
            <person name="Bohlmann J."/>
            <person name="Birol I."/>
        </authorList>
    </citation>
    <scope>NUCLEOTIDE SEQUENCE [LARGE SCALE GENOMIC DNA]</scope>
    <source>
        <tissue evidence="1">Flushing bud</tissue>
    </source>
</reference>